<comment type="subcellular location">
    <subcellularLocation>
        <location evidence="1">Cell membrane</location>
        <topology evidence="1">Multi-pass membrane protein</topology>
    </subcellularLocation>
</comment>
<dbReference type="InterPro" id="IPR003841">
    <property type="entry name" value="Na/Pi_transpt"/>
</dbReference>
<feature type="transmembrane region" description="Helical" evidence="6">
    <location>
        <begin position="86"/>
        <end position="104"/>
    </location>
</feature>
<evidence type="ECO:0000313" key="7">
    <source>
        <dbReference type="EMBL" id="QKQ26691.1"/>
    </source>
</evidence>
<dbReference type="KEGG" id="rev:HUE57_10670"/>
<dbReference type="RefSeq" id="WP_174673151.1">
    <property type="nucleotide sequence ID" value="NZ_CP054491.1"/>
</dbReference>
<keyword evidence="8" id="KW-1185">Reference proteome</keyword>
<accession>A0A6N0HWR7</accession>
<feature type="transmembrane region" description="Helical" evidence="6">
    <location>
        <begin position="180"/>
        <end position="200"/>
    </location>
</feature>
<dbReference type="InterPro" id="IPR004633">
    <property type="entry name" value="NaPi_cotrn-rel/YqeW-like"/>
</dbReference>
<organism evidence="7 8">
    <name type="scientific">Candidatus Reidiella endopervernicosa</name>
    <dbReference type="NCBI Taxonomy" id="2738883"/>
    <lineage>
        <taxon>Bacteria</taxon>
        <taxon>Pseudomonadati</taxon>
        <taxon>Pseudomonadota</taxon>
        <taxon>Gammaproteobacteria</taxon>
        <taxon>Candidatus Reidiella</taxon>
    </lineage>
</organism>
<feature type="transmembrane region" description="Helical" evidence="6">
    <location>
        <begin position="135"/>
        <end position="155"/>
    </location>
</feature>
<dbReference type="NCBIfam" id="TIGR00704">
    <property type="entry name" value="NaPi_cotrn_rel"/>
    <property type="match status" value="1"/>
</dbReference>
<keyword evidence="2" id="KW-1003">Cell membrane</keyword>
<evidence type="ECO:0000256" key="2">
    <source>
        <dbReference type="ARBA" id="ARBA00022475"/>
    </source>
</evidence>
<dbReference type="Pfam" id="PF02690">
    <property type="entry name" value="Na_Pi_cotrans"/>
    <property type="match status" value="2"/>
</dbReference>
<dbReference type="AlphaFoldDB" id="A0A6N0HWR7"/>
<feature type="transmembrane region" description="Helical" evidence="6">
    <location>
        <begin position="255"/>
        <end position="273"/>
    </location>
</feature>
<keyword evidence="5 6" id="KW-0472">Membrane</keyword>
<dbReference type="EMBL" id="CP054491">
    <property type="protein sequence ID" value="QKQ26691.1"/>
    <property type="molecule type" value="Genomic_DNA"/>
</dbReference>
<dbReference type="Proteomes" id="UP000509658">
    <property type="component" value="Chromosome"/>
</dbReference>
<evidence type="ECO:0000256" key="6">
    <source>
        <dbReference type="SAM" id="Phobius"/>
    </source>
</evidence>
<dbReference type="GO" id="GO:0005436">
    <property type="term" value="F:sodium:phosphate symporter activity"/>
    <property type="evidence" value="ECO:0007669"/>
    <property type="project" value="InterPro"/>
</dbReference>
<feature type="transmembrane region" description="Helical" evidence="6">
    <location>
        <begin position="293"/>
        <end position="318"/>
    </location>
</feature>
<keyword evidence="4 6" id="KW-1133">Transmembrane helix</keyword>
<proteinExistence type="predicted"/>
<dbReference type="GO" id="GO:0005886">
    <property type="term" value="C:plasma membrane"/>
    <property type="evidence" value="ECO:0007669"/>
    <property type="project" value="UniProtKB-SubCell"/>
</dbReference>
<dbReference type="GO" id="GO:0044341">
    <property type="term" value="P:sodium-dependent phosphate transport"/>
    <property type="evidence" value="ECO:0007669"/>
    <property type="project" value="InterPro"/>
</dbReference>
<evidence type="ECO:0000256" key="1">
    <source>
        <dbReference type="ARBA" id="ARBA00004651"/>
    </source>
</evidence>
<dbReference type="NCBIfam" id="NF037997">
    <property type="entry name" value="Na_Pi_symport"/>
    <property type="match status" value="1"/>
</dbReference>
<dbReference type="PANTHER" id="PTHR10010:SF46">
    <property type="entry name" value="SODIUM-DEPENDENT PHOSPHATE TRANSPORT PROTEIN 2B"/>
    <property type="match status" value="1"/>
</dbReference>
<keyword evidence="3 6" id="KW-0812">Transmembrane</keyword>
<feature type="transmembrane region" description="Helical" evidence="6">
    <location>
        <begin position="49"/>
        <end position="74"/>
    </location>
</feature>
<sequence>MNYGIGDILTLLGSLGLFLFGMKVMSEALMKLSGTRMRAFLATTTSNRFFALTTGFLITTAIQSSSATTLMVVSFVNANLLTLTEAVGVVMGANIGTTVTAWLISILGFKVKMSAIALPLVGAGFLLSMSKRAQIKQWGLFTIGFAVLFIGLQFLKDSVPDIGSNPDALAFLAEYTSKGYLSLLLFLGIGTLLTLVIQSSSATMALTLLMTFEGWIPFDMAAAMVLGENIGTTITANIAAFVANYQAKRAARAHLIFNLLGVTWVMLLFYPFIEGVAVVIEQLEGDSPFIKAAAIPIALSLFHTSFNILNALFLIGFLPLIVRIVEWLVPEVVEPEHLLEEPRFLDKASMKYSQTAIKALSDESVRLLENAAYKVLSHGLRVHRKDLESERHLKEILEQIDTIEIDIDQFYSTRIKRIYSKILDYATQLQQKFTLDDCEIETIRNVLVADRLLVQVVKRMKPLHLNMDRYLDSDNDAIRREYNTLRRHILKVVRLIKHIGPVGESLFLRKHVLGIKPKHAANT</sequence>
<dbReference type="PANTHER" id="PTHR10010">
    <property type="entry name" value="SOLUTE CARRIER FAMILY 34 SODIUM PHOSPHATE , MEMBER 2-RELATED"/>
    <property type="match status" value="1"/>
</dbReference>
<evidence type="ECO:0000256" key="3">
    <source>
        <dbReference type="ARBA" id="ARBA00022692"/>
    </source>
</evidence>
<gene>
    <name evidence="7" type="ORF">HUE57_10670</name>
</gene>
<evidence type="ECO:0000313" key="8">
    <source>
        <dbReference type="Proteomes" id="UP000509658"/>
    </source>
</evidence>
<evidence type="ECO:0000256" key="4">
    <source>
        <dbReference type="ARBA" id="ARBA00022989"/>
    </source>
</evidence>
<protein>
    <submittedName>
        <fullName evidence="7">Na/Pi cotransporter family protein</fullName>
    </submittedName>
</protein>
<reference evidence="7 8" key="1">
    <citation type="submission" date="2020-05" db="EMBL/GenBank/DDBJ databases">
        <title>Horizontal transmission and recombination maintain forever young bacterial symbiont genomes.</title>
        <authorList>
            <person name="Russell S.L."/>
            <person name="Pepper-Tunick E."/>
            <person name="Svedberg J."/>
            <person name="Byrne A."/>
            <person name="Ruelas Castillo J."/>
            <person name="Vollmers C."/>
            <person name="Beinart R.A."/>
            <person name="Corbett-Detig R."/>
        </authorList>
    </citation>
    <scope>NUCLEOTIDE SEQUENCE [LARGE SCALE GENOMIC DNA]</scope>
    <source>
        <strain evidence="7">Santa_Monica_outfall</strain>
    </source>
</reference>
<name>A0A6N0HWR7_9GAMM</name>
<feature type="transmembrane region" description="Helical" evidence="6">
    <location>
        <begin position="6"/>
        <end position="29"/>
    </location>
</feature>
<evidence type="ECO:0000256" key="5">
    <source>
        <dbReference type="ARBA" id="ARBA00023136"/>
    </source>
</evidence>